<reference evidence="1 2" key="1">
    <citation type="journal article" date="2021" name="Front. Genet.">
        <title>Chromosome-Level Genome Assembly Reveals Significant Gene Expansion in the Toll and IMD Signaling Pathways of Dendrolimus kikuchii.</title>
        <authorList>
            <person name="Zhou J."/>
            <person name="Wu P."/>
            <person name="Xiong Z."/>
            <person name="Liu N."/>
            <person name="Zhao N."/>
            <person name="Ji M."/>
            <person name="Qiu Y."/>
            <person name="Yang B."/>
        </authorList>
    </citation>
    <scope>NUCLEOTIDE SEQUENCE [LARGE SCALE GENOMIC DNA]</scope>
    <source>
        <strain evidence="1">Ann1</strain>
    </source>
</reference>
<dbReference type="EMBL" id="CM034402">
    <property type="protein sequence ID" value="KAJ0175323.1"/>
    <property type="molecule type" value="Genomic_DNA"/>
</dbReference>
<accession>A0ACC1CUK9</accession>
<sequence>MGFVQNANLVFKSNTKSGDYHDEMNNTNFKKWLTDKLLPNLEEPPLIIMDNAPYHSIRMNKTPTTNTNKPEIQKWLADNRLDFTSELTKPLDSLLAQHGHKCLRLPAYHCDLNPIEMVWSSMKRKVAVINIEHKNQNMQKLITEAFNSIDVSEWQKYCAHVNKIEEEYRRKDVYLDQPFVVHLDSDSDTDSDSDSDFEEISGIYPLDHTYGISAHTSAALDHNYCMKGFE</sequence>
<dbReference type="Proteomes" id="UP000824533">
    <property type="component" value="Linkage Group LG16"/>
</dbReference>
<organism evidence="1 2">
    <name type="scientific">Dendrolimus kikuchii</name>
    <dbReference type="NCBI Taxonomy" id="765133"/>
    <lineage>
        <taxon>Eukaryota</taxon>
        <taxon>Metazoa</taxon>
        <taxon>Ecdysozoa</taxon>
        <taxon>Arthropoda</taxon>
        <taxon>Hexapoda</taxon>
        <taxon>Insecta</taxon>
        <taxon>Pterygota</taxon>
        <taxon>Neoptera</taxon>
        <taxon>Endopterygota</taxon>
        <taxon>Lepidoptera</taxon>
        <taxon>Glossata</taxon>
        <taxon>Ditrysia</taxon>
        <taxon>Bombycoidea</taxon>
        <taxon>Lasiocampidae</taxon>
        <taxon>Dendrolimus</taxon>
    </lineage>
</organism>
<name>A0ACC1CUK9_9NEOP</name>
<gene>
    <name evidence="1" type="ORF">K1T71_009464</name>
</gene>
<keyword evidence="2" id="KW-1185">Reference proteome</keyword>
<protein>
    <submittedName>
        <fullName evidence="1">Uncharacterized protein</fullName>
    </submittedName>
</protein>
<comment type="caution">
    <text evidence="1">The sequence shown here is derived from an EMBL/GenBank/DDBJ whole genome shotgun (WGS) entry which is preliminary data.</text>
</comment>
<evidence type="ECO:0000313" key="1">
    <source>
        <dbReference type="EMBL" id="KAJ0175323.1"/>
    </source>
</evidence>
<evidence type="ECO:0000313" key="2">
    <source>
        <dbReference type="Proteomes" id="UP000824533"/>
    </source>
</evidence>
<proteinExistence type="predicted"/>